<feature type="domain" description="DUF4440" evidence="2">
    <location>
        <begin position="38"/>
        <end position="146"/>
    </location>
</feature>
<dbReference type="KEGG" id="sdyn:Mal52_48390"/>
<protein>
    <submittedName>
        <fullName evidence="3">SnoaL-like domain protein</fullName>
    </submittedName>
</protein>
<sequence length="308" mass="34086" precursor="true">MSKYLFPALVLAAAGLSACCLTSVADEPSKPQENHAAIQESAEKFTKAFNAGDAATIAAQFTENAEYLSEDGSVIAGREAILEDFTETFKQSPGLKIETTIESIRFLGKGVAIEKGTTWVTRKEGDEPIQGGYAVLHVNTGEGWQIAHVREIAVPQTSNYHRLKELEWMVGDWVDEGNDSLVVTSCRWSKNKNFLLRSFKVRIAGRDALEGTTRIGWDAEAKKIRSWTFDDAGGFAQGFWTNDGDRWIVKMNGIVNDGQIASATNVFTYIDSNTCTWQSMDRVRGDEVMPNIDEITIVRQPPPPQIDK</sequence>
<dbReference type="InterPro" id="IPR032710">
    <property type="entry name" value="NTF2-like_dom_sf"/>
</dbReference>
<name>A0A517ZV19_9PLAN</name>
<dbReference type="InterPro" id="IPR027843">
    <property type="entry name" value="DUF4440"/>
</dbReference>
<evidence type="ECO:0000256" key="1">
    <source>
        <dbReference type="SAM" id="SignalP"/>
    </source>
</evidence>
<gene>
    <name evidence="3" type="ORF">Mal52_48390</name>
</gene>
<dbReference type="PROSITE" id="PS51257">
    <property type="entry name" value="PROKAR_LIPOPROTEIN"/>
    <property type="match status" value="1"/>
</dbReference>
<dbReference type="Gene3D" id="3.10.450.50">
    <property type="match status" value="1"/>
</dbReference>
<evidence type="ECO:0000259" key="2">
    <source>
        <dbReference type="Pfam" id="PF14534"/>
    </source>
</evidence>
<evidence type="ECO:0000313" key="4">
    <source>
        <dbReference type="Proteomes" id="UP000319383"/>
    </source>
</evidence>
<dbReference type="SUPFAM" id="SSF54427">
    <property type="entry name" value="NTF2-like"/>
    <property type="match status" value="1"/>
</dbReference>
<dbReference type="RefSeq" id="WP_145378848.1">
    <property type="nucleotide sequence ID" value="NZ_CP036276.1"/>
</dbReference>
<dbReference type="EMBL" id="CP036276">
    <property type="protein sequence ID" value="QDU46320.1"/>
    <property type="molecule type" value="Genomic_DNA"/>
</dbReference>
<proteinExistence type="predicted"/>
<accession>A0A517ZV19</accession>
<keyword evidence="1" id="KW-0732">Signal</keyword>
<evidence type="ECO:0000313" key="3">
    <source>
        <dbReference type="EMBL" id="QDU46320.1"/>
    </source>
</evidence>
<feature type="signal peptide" evidence="1">
    <location>
        <begin position="1"/>
        <end position="25"/>
    </location>
</feature>
<keyword evidence="4" id="KW-1185">Reference proteome</keyword>
<dbReference type="Pfam" id="PF14534">
    <property type="entry name" value="DUF4440"/>
    <property type="match status" value="1"/>
</dbReference>
<dbReference type="InterPro" id="IPR011944">
    <property type="entry name" value="Steroid_delta5-4_isomerase"/>
</dbReference>
<feature type="chain" id="PRO_5022230515" evidence="1">
    <location>
        <begin position="26"/>
        <end position="308"/>
    </location>
</feature>
<reference evidence="3 4" key="1">
    <citation type="submission" date="2019-02" db="EMBL/GenBank/DDBJ databases">
        <title>Deep-cultivation of Planctomycetes and their phenomic and genomic characterization uncovers novel biology.</title>
        <authorList>
            <person name="Wiegand S."/>
            <person name="Jogler M."/>
            <person name="Boedeker C."/>
            <person name="Pinto D."/>
            <person name="Vollmers J."/>
            <person name="Rivas-Marin E."/>
            <person name="Kohn T."/>
            <person name="Peeters S.H."/>
            <person name="Heuer A."/>
            <person name="Rast P."/>
            <person name="Oberbeckmann S."/>
            <person name="Bunk B."/>
            <person name="Jeske O."/>
            <person name="Meyerdierks A."/>
            <person name="Storesund J.E."/>
            <person name="Kallscheuer N."/>
            <person name="Luecker S."/>
            <person name="Lage O.M."/>
            <person name="Pohl T."/>
            <person name="Merkel B.J."/>
            <person name="Hornburger P."/>
            <person name="Mueller R.-W."/>
            <person name="Bruemmer F."/>
            <person name="Labrenz M."/>
            <person name="Spormann A.M."/>
            <person name="Op den Camp H."/>
            <person name="Overmann J."/>
            <person name="Amann R."/>
            <person name="Jetten M.S.M."/>
            <person name="Mascher T."/>
            <person name="Medema M.H."/>
            <person name="Devos D.P."/>
            <person name="Kaster A.-K."/>
            <person name="Ovreas L."/>
            <person name="Rohde M."/>
            <person name="Galperin M.Y."/>
            <person name="Jogler C."/>
        </authorList>
    </citation>
    <scope>NUCLEOTIDE SEQUENCE [LARGE SCALE GENOMIC DNA]</scope>
    <source>
        <strain evidence="3 4">Mal52</strain>
    </source>
</reference>
<dbReference type="Proteomes" id="UP000319383">
    <property type="component" value="Chromosome"/>
</dbReference>
<dbReference type="NCBIfam" id="TIGR02246">
    <property type="entry name" value="SgcJ/EcaC family oxidoreductase"/>
    <property type="match status" value="1"/>
</dbReference>
<dbReference type="AlphaFoldDB" id="A0A517ZV19"/>
<organism evidence="3 4">
    <name type="scientific">Symmachiella dynata</name>
    <dbReference type="NCBI Taxonomy" id="2527995"/>
    <lineage>
        <taxon>Bacteria</taxon>
        <taxon>Pseudomonadati</taxon>
        <taxon>Planctomycetota</taxon>
        <taxon>Planctomycetia</taxon>
        <taxon>Planctomycetales</taxon>
        <taxon>Planctomycetaceae</taxon>
        <taxon>Symmachiella</taxon>
    </lineage>
</organism>